<evidence type="ECO:0000259" key="1">
    <source>
        <dbReference type="SMART" id="SM00256"/>
    </source>
</evidence>
<dbReference type="InterPro" id="IPR013187">
    <property type="entry name" value="F-box-assoc_dom_typ3"/>
</dbReference>
<dbReference type="OrthoDB" id="591557at2759"/>
<dbReference type="InterPro" id="IPR017451">
    <property type="entry name" value="F-box-assoc_interact_dom"/>
</dbReference>
<dbReference type="Pfam" id="PF08268">
    <property type="entry name" value="FBA_3"/>
    <property type="match status" value="1"/>
</dbReference>
<reference evidence="2" key="1">
    <citation type="submission" date="2018-05" db="EMBL/GenBank/DDBJ databases">
        <title>Draft genome of Mucuna pruriens seed.</title>
        <authorList>
            <person name="Nnadi N.E."/>
            <person name="Vos R."/>
            <person name="Hasami M.H."/>
            <person name="Devisetty U.K."/>
            <person name="Aguiy J.C."/>
        </authorList>
    </citation>
    <scope>NUCLEOTIDE SEQUENCE [LARGE SCALE GENOMIC DNA]</scope>
    <source>
        <strain evidence="2">JCA_2017</strain>
    </source>
</reference>
<dbReference type="SUPFAM" id="SSF81383">
    <property type="entry name" value="F-box domain"/>
    <property type="match status" value="1"/>
</dbReference>
<dbReference type="SMART" id="SM00256">
    <property type="entry name" value="FBOX"/>
    <property type="match status" value="1"/>
</dbReference>
<dbReference type="AlphaFoldDB" id="A0A371FIG2"/>
<proteinExistence type="predicted"/>
<dbReference type="InterPro" id="IPR001810">
    <property type="entry name" value="F-box_dom"/>
</dbReference>
<organism evidence="2 3">
    <name type="scientific">Mucuna pruriens</name>
    <name type="common">Velvet bean</name>
    <name type="synonym">Dolichos pruriens</name>
    <dbReference type="NCBI Taxonomy" id="157652"/>
    <lineage>
        <taxon>Eukaryota</taxon>
        <taxon>Viridiplantae</taxon>
        <taxon>Streptophyta</taxon>
        <taxon>Embryophyta</taxon>
        <taxon>Tracheophyta</taxon>
        <taxon>Spermatophyta</taxon>
        <taxon>Magnoliopsida</taxon>
        <taxon>eudicotyledons</taxon>
        <taxon>Gunneridae</taxon>
        <taxon>Pentapetalae</taxon>
        <taxon>rosids</taxon>
        <taxon>fabids</taxon>
        <taxon>Fabales</taxon>
        <taxon>Fabaceae</taxon>
        <taxon>Papilionoideae</taxon>
        <taxon>50 kb inversion clade</taxon>
        <taxon>NPAAA clade</taxon>
        <taxon>indigoferoid/millettioid clade</taxon>
        <taxon>Phaseoleae</taxon>
        <taxon>Mucuna</taxon>
    </lineage>
</organism>
<dbReference type="PANTHER" id="PTHR31111:SF136">
    <property type="entry name" value="F-BOX ASSOCIATED DOMAIN-CONTAINING PROTEIN"/>
    <property type="match status" value="1"/>
</dbReference>
<evidence type="ECO:0000313" key="2">
    <source>
        <dbReference type="EMBL" id="RDX78096.1"/>
    </source>
</evidence>
<comment type="caution">
    <text evidence="2">The sequence shown here is derived from an EMBL/GenBank/DDBJ whole genome shotgun (WGS) entry which is preliminary data.</text>
</comment>
<gene>
    <name evidence="2" type="ORF">CR513_41681</name>
</gene>
<dbReference type="EMBL" id="QJKJ01008966">
    <property type="protein sequence ID" value="RDX78096.1"/>
    <property type="molecule type" value="Genomic_DNA"/>
</dbReference>
<dbReference type="InterPro" id="IPR036047">
    <property type="entry name" value="F-box-like_dom_sf"/>
</dbReference>
<name>A0A371FIG2_MUCPR</name>
<evidence type="ECO:0000313" key="3">
    <source>
        <dbReference type="Proteomes" id="UP000257109"/>
    </source>
</evidence>
<feature type="non-terminal residue" evidence="2">
    <location>
        <position position="1"/>
    </location>
</feature>
<keyword evidence="3" id="KW-1185">Reference proteome</keyword>
<dbReference type="NCBIfam" id="TIGR01640">
    <property type="entry name" value="F_box_assoc_1"/>
    <property type="match status" value="1"/>
</dbReference>
<sequence length="398" mass="46006">MLVCDDLVIEILSWLPVKSLVRFMHASKSLNSFISDLSFVKLHLERSPKNAKLLIECFVVPMYNFFVSCDIPSLLDNTIPFALYVKHWETLCFVTEILQGLVCLVNRHCRINDLAFYSVNLWNPATRKTFGSNNWKFILEIDTYPAFGFGYDNLSNTYKVAAFLPNNSYLQSSNESYVLTATTYESCWREIECFPTAAAHILNEGVYIHNTLNWLGSTHGTNKPRSDDIKFDELNIISLDLGNETYTQFLLPRALYGFRLSDFYNLNNYICEPITIGVVKDCLSLFLQNCTNNHFSLWQMKEFGDQKSWTQLVNILVPDLEFCDIWNTVNLVPLCTFEDGHIFMVQSHCQLQSFVFFYRGSLTTTERPKVPCSISWICPLDYVESLVSFDHNLETYFP</sequence>
<protein>
    <submittedName>
        <fullName evidence="2">F-box/kelch-repeat protein</fullName>
    </submittedName>
</protein>
<feature type="domain" description="F-box" evidence="1">
    <location>
        <begin position="3"/>
        <end position="43"/>
    </location>
</feature>
<dbReference type="PANTHER" id="PTHR31111">
    <property type="entry name" value="BNAA05G37150D PROTEIN-RELATED"/>
    <property type="match status" value="1"/>
</dbReference>
<dbReference type="Pfam" id="PF00646">
    <property type="entry name" value="F-box"/>
    <property type="match status" value="1"/>
</dbReference>
<dbReference type="Proteomes" id="UP000257109">
    <property type="component" value="Unassembled WGS sequence"/>
</dbReference>
<accession>A0A371FIG2</accession>